<organism evidence="1 2">
    <name type="scientific">Granulosicoccus antarcticus IMCC3135</name>
    <dbReference type="NCBI Taxonomy" id="1192854"/>
    <lineage>
        <taxon>Bacteria</taxon>
        <taxon>Pseudomonadati</taxon>
        <taxon>Pseudomonadota</taxon>
        <taxon>Gammaproteobacteria</taxon>
        <taxon>Chromatiales</taxon>
        <taxon>Granulosicoccaceae</taxon>
        <taxon>Granulosicoccus</taxon>
    </lineage>
</organism>
<dbReference type="Proteomes" id="UP000250079">
    <property type="component" value="Chromosome"/>
</dbReference>
<evidence type="ECO:0008006" key="3">
    <source>
        <dbReference type="Google" id="ProtNLM"/>
    </source>
</evidence>
<sequence length="295" mass="32546">MVNDEPSQAPSGFSQQWLSLREPADHTARDSVLSESLQGWAKLQTPLHIMDFGTGTGSNLRYLCPLLGHDQHWTLVDNDAQLLTQLPDILSLWATSNDITVQHANDALVLSNETFSASVHWQQSDLANYLAELPFETTDLVTGSALLDLTSRRWLDQLARLCISHRCASFFVLNYNGHIDWQPVTETDSLMRQLLNAHQLSDKGFGPALGPQAGQYLASLLEARQAVTLTASDWGLSPTHRELQAALIEGWAAAAIEQHSGERAVIDQWQTARNSFNSTSMSQLTVGHVDLLALP</sequence>
<evidence type="ECO:0000313" key="2">
    <source>
        <dbReference type="Proteomes" id="UP000250079"/>
    </source>
</evidence>
<dbReference type="KEGG" id="gai:IMCC3135_05435"/>
<dbReference type="InterPro" id="IPR029063">
    <property type="entry name" value="SAM-dependent_MTases_sf"/>
</dbReference>
<name>A0A2Z2NJ56_9GAMM</name>
<dbReference type="EMBL" id="CP018632">
    <property type="protein sequence ID" value="ASJ71199.1"/>
    <property type="molecule type" value="Genomic_DNA"/>
</dbReference>
<gene>
    <name evidence="1" type="ORF">IMCC3135_05435</name>
</gene>
<dbReference type="AlphaFoldDB" id="A0A2Z2NJ56"/>
<reference evidence="1 2" key="1">
    <citation type="submission" date="2016-12" db="EMBL/GenBank/DDBJ databases">
        <authorList>
            <person name="Song W.-J."/>
            <person name="Kurnit D.M."/>
        </authorList>
    </citation>
    <scope>NUCLEOTIDE SEQUENCE [LARGE SCALE GENOMIC DNA]</scope>
    <source>
        <strain evidence="1 2">IMCC3135</strain>
    </source>
</reference>
<proteinExistence type="predicted"/>
<accession>A0A2Z2NJ56</accession>
<evidence type="ECO:0000313" key="1">
    <source>
        <dbReference type="EMBL" id="ASJ71199.1"/>
    </source>
</evidence>
<dbReference type="OrthoDB" id="7273451at2"/>
<dbReference type="SUPFAM" id="SSF53335">
    <property type="entry name" value="S-adenosyl-L-methionine-dependent methyltransferases"/>
    <property type="match status" value="1"/>
</dbReference>
<dbReference type="Gene3D" id="3.40.50.150">
    <property type="entry name" value="Vaccinia Virus protein VP39"/>
    <property type="match status" value="1"/>
</dbReference>
<protein>
    <recommendedName>
        <fullName evidence="3">Methyltransferase domain-containing protein</fullName>
    </recommendedName>
</protein>
<keyword evidence="2" id="KW-1185">Reference proteome</keyword>
<dbReference type="RefSeq" id="WP_088916670.1">
    <property type="nucleotide sequence ID" value="NZ_CP018632.1"/>
</dbReference>